<dbReference type="Gene3D" id="1.10.10.60">
    <property type="entry name" value="Homeodomain-like"/>
    <property type="match status" value="1"/>
</dbReference>
<evidence type="ECO:0000256" key="1">
    <source>
        <dbReference type="ARBA" id="ARBA00023015"/>
    </source>
</evidence>
<dbReference type="EMBL" id="BAABBX010000001">
    <property type="protein sequence ID" value="GAA4182369.1"/>
    <property type="molecule type" value="Genomic_DNA"/>
</dbReference>
<sequence length="194" mass="20940">MVSEHGRPGRPRSEEARAAVLHAVDDLVVELGYGAVTLKGIAERAGVSRQTVYRWWSTKAEILLEASAIDARKELSVAAHDDPVDDLAAYVEALIGFLSRSDAGAAYRALIGEAQHDKAVGELLADADVLGESAELVIMRAIPEADRKLPMAQATALLVGPVFFWVLSGRESRDLDARELVREFLRIAADIPVG</sequence>
<evidence type="ECO:0000256" key="3">
    <source>
        <dbReference type="ARBA" id="ARBA00023163"/>
    </source>
</evidence>
<keyword evidence="1" id="KW-0805">Transcription regulation</keyword>
<accession>A0ABP8ADV7</accession>
<evidence type="ECO:0000256" key="4">
    <source>
        <dbReference type="PROSITE-ProRule" id="PRU00335"/>
    </source>
</evidence>
<gene>
    <name evidence="6" type="ORF">GCM10022288_00170</name>
</gene>
<dbReference type="Pfam" id="PF00440">
    <property type="entry name" value="TetR_N"/>
    <property type="match status" value="1"/>
</dbReference>
<evidence type="ECO:0000259" key="5">
    <source>
        <dbReference type="PROSITE" id="PS50977"/>
    </source>
</evidence>
<evidence type="ECO:0000313" key="7">
    <source>
        <dbReference type="Proteomes" id="UP001500213"/>
    </source>
</evidence>
<keyword evidence="3" id="KW-0804">Transcription</keyword>
<name>A0ABP8ADV7_9MICO</name>
<dbReference type="RefSeq" id="WP_344772519.1">
    <property type="nucleotide sequence ID" value="NZ_BAABBX010000001.1"/>
</dbReference>
<dbReference type="Proteomes" id="UP001500213">
    <property type="component" value="Unassembled WGS sequence"/>
</dbReference>
<dbReference type="PRINTS" id="PR00455">
    <property type="entry name" value="HTHTETR"/>
</dbReference>
<feature type="DNA-binding region" description="H-T-H motif" evidence="4">
    <location>
        <begin position="37"/>
        <end position="56"/>
    </location>
</feature>
<organism evidence="6 7">
    <name type="scientific">Gryllotalpicola kribbensis</name>
    <dbReference type="NCBI Taxonomy" id="993084"/>
    <lineage>
        <taxon>Bacteria</taxon>
        <taxon>Bacillati</taxon>
        <taxon>Actinomycetota</taxon>
        <taxon>Actinomycetes</taxon>
        <taxon>Micrococcales</taxon>
        <taxon>Microbacteriaceae</taxon>
        <taxon>Gryllotalpicola</taxon>
    </lineage>
</organism>
<protein>
    <submittedName>
        <fullName evidence="6">TetR/AcrR family transcriptional regulator</fullName>
    </submittedName>
</protein>
<comment type="caution">
    <text evidence="6">The sequence shown here is derived from an EMBL/GenBank/DDBJ whole genome shotgun (WGS) entry which is preliminary data.</text>
</comment>
<dbReference type="PANTHER" id="PTHR30055:SF234">
    <property type="entry name" value="HTH-TYPE TRANSCRIPTIONAL REGULATOR BETI"/>
    <property type="match status" value="1"/>
</dbReference>
<dbReference type="Gene3D" id="1.10.357.10">
    <property type="entry name" value="Tetracycline Repressor, domain 2"/>
    <property type="match status" value="1"/>
</dbReference>
<dbReference type="PROSITE" id="PS50977">
    <property type="entry name" value="HTH_TETR_2"/>
    <property type="match status" value="1"/>
</dbReference>
<dbReference type="InterPro" id="IPR050109">
    <property type="entry name" value="HTH-type_TetR-like_transc_reg"/>
</dbReference>
<reference evidence="7" key="1">
    <citation type="journal article" date="2019" name="Int. J. Syst. Evol. Microbiol.">
        <title>The Global Catalogue of Microorganisms (GCM) 10K type strain sequencing project: providing services to taxonomists for standard genome sequencing and annotation.</title>
        <authorList>
            <consortium name="The Broad Institute Genomics Platform"/>
            <consortium name="The Broad Institute Genome Sequencing Center for Infectious Disease"/>
            <person name="Wu L."/>
            <person name="Ma J."/>
        </authorList>
    </citation>
    <scope>NUCLEOTIDE SEQUENCE [LARGE SCALE GENOMIC DNA]</scope>
    <source>
        <strain evidence="7">JCM 17593</strain>
    </source>
</reference>
<dbReference type="SUPFAM" id="SSF46689">
    <property type="entry name" value="Homeodomain-like"/>
    <property type="match status" value="1"/>
</dbReference>
<evidence type="ECO:0000313" key="6">
    <source>
        <dbReference type="EMBL" id="GAA4182369.1"/>
    </source>
</evidence>
<dbReference type="Pfam" id="PF16859">
    <property type="entry name" value="TetR_C_11"/>
    <property type="match status" value="1"/>
</dbReference>
<dbReference type="InterPro" id="IPR009057">
    <property type="entry name" value="Homeodomain-like_sf"/>
</dbReference>
<keyword evidence="2 4" id="KW-0238">DNA-binding</keyword>
<keyword evidence="7" id="KW-1185">Reference proteome</keyword>
<evidence type="ECO:0000256" key="2">
    <source>
        <dbReference type="ARBA" id="ARBA00023125"/>
    </source>
</evidence>
<dbReference type="PANTHER" id="PTHR30055">
    <property type="entry name" value="HTH-TYPE TRANSCRIPTIONAL REGULATOR RUTR"/>
    <property type="match status" value="1"/>
</dbReference>
<dbReference type="InterPro" id="IPR011075">
    <property type="entry name" value="TetR_C"/>
</dbReference>
<feature type="domain" description="HTH tetR-type" evidence="5">
    <location>
        <begin position="14"/>
        <end position="74"/>
    </location>
</feature>
<dbReference type="InterPro" id="IPR001647">
    <property type="entry name" value="HTH_TetR"/>
</dbReference>
<proteinExistence type="predicted"/>